<keyword evidence="4" id="KW-1185">Reference proteome</keyword>
<accession>U5D0P9</accession>
<sequence>MHGLFVVQLIYLLFATPVLHDFYNYDIEKPEFLPVFFDFIQNLALVGALLFFLGMKNSFPKKPKKKAVKAKEW</sequence>
<keyword evidence="1" id="KW-0472">Membrane</keyword>
<dbReference type="PANTHER" id="PTHR31474">
    <property type="entry name" value="HR-LIKE LESION-INDUCER"/>
    <property type="match status" value="1"/>
</dbReference>
<evidence type="ECO:0000313" key="4">
    <source>
        <dbReference type="Proteomes" id="UP000017836"/>
    </source>
</evidence>
<reference evidence="4" key="1">
    <citation type="journal article" date="2013" name="Science">
        <title>The Amborella genome and the evolution of flowering plants.</title>
        <authorList>
            <consortium name="Amborella Genome Project"/>
        </authorList>
    </citation>
    <scope>NUCLEOTIDE SEQUENCE [LARGE SCALE GENOMIC DNA]</scope>
</reference>
<dbReference type="Proteomes" id="UP000017836">
    <property type="component" value="Unassembled WGS sequence"/>
</dbReference>
<organism evidence="3 4">
    <name type="scientific">Amborella trichopoda</name>
    <dbReference type="NCBI Taxonomy" id="13333"/>
    <lineage>
        <taxon>Eukaryota</taxon>
        <taxon>Viridiplantae</taxon>
        <taxon>Streptophyta</taxon>
        <taxon>Embryophyta</taxon>
        <taxon>Tracheophyta</taxon>
        <taxon>Spermatophyta</taxon>
        <taxon>Magnoliopsida</taxon>
        <taxon>Amborellales</taxon>
        <taxon>Amborellaceae</taxon>
        <taxon>Amborella</taxon>
    </lineage>
</organism>
<dbReference type="PANTHER" id="PTHR31474:SF1">
    <property type="entry name" value="EXPRESSED PROTEIN"/>
    <property type="match status" value="1"/>
</dbReference>
<evidence type="ECO:0000256" key="1">
    <source>
        <dbReference type="SAM" id="Phobius"/>
    </source>
</evidence>
<dbReference type="Gramene" id="ERN01798">
    <property type="protein sequence ID" value="ERN01798"/>
    <property type="gene ID" value="AMTR_s05516p00004500"/>
</dbReference>
<dbReference type="HOGENOM" id="CLU_2708177_0_0_1"/>
<dbReference type="InterPro" id="IPR008637">
    <property type="entry name" value="HR_lesion"/>
</dbReference>
<keyword evidence="1" id="KW-0812">Transmembrane</keyword>
<evidence type="ECO:0000313" key="3">
    <source>
        <dbReference type="EMBL" id="ERN01798.1"/>
    </source>
</evidence>
<proteinExistence type="predicted"/>
<gene>
    <name evidence="3" type="ORF">AMTR_s05516p00004500</name>
</gene>
<feature type="signal peptide" evidence="2">
    <location>
        <begin position="1"/>
        <end position="20"/>
    </location>
</feature>
<evidence type="ECO:0000256" key="2">
    <source>
        <dbReference type="SAM" id="SignalP"/>
    </source>
</evidence>
<dbReference type="EMBL" id="KI394707">
    <property type="protein sequence ID" value="ERN01798.1"/>
    <property type="molecule type" value="Genomic_DNA"/>
</dbReference>
<dbReference type="Pfam" id="PF05514">
    <property type="entry name" value="HR_lesion"/>
    <property type="match status" value="1"/>
</dbReference>
<keyword evidence="1" id="KW-1133">Transmembrane helix</keyword>
<name>U5D0P9_AMBTC</name>
<dbReference type="AlphaFoldDB" id="U5D0P9"/>
<feature type="transmembrane region" description="Helical" evidence="1">
    <location>
        <begin position="39"/>
        <end position="59"/>
    </location>
</feature>
<keyword evidence="2" id="KW-0732">Signal</keyword>
<feature type="chain" id="PRO_5041712387" evidence="2">
    <location>
        <begin position="21"/>
        <end position="73"/>
    </location>
</feature>
<protein>
    <submittedName>
        <fullName evidence="3">Uncharacterized protein</fullName>
    </submittedName>
</protein>